<feature type="chain" id="PRO_5039082556" evidence="1">
    <location>
        <begin position="22"/>
        <end position="174"/>
    </location>
</feature>
<dbReference type="AlphaFoldDB" id="A0A558AMP0"/>
<organism evidence="2 3">
    <name type="scientific">Amycolatopsis acidiphila</name>
    <dbReference type="NCBI Taxonomy" id="715473"/>
    <lineage>
        <taxon>Bacteria</taxon>
        <taxon>Bacillati</taxon>
        <taxon>Actinomycetota</taxon>
        <taxon>Actinomycetes</taxon>
        <taxon>Pseudonocardiales</taxon>
        <taxon>Pseudonocardiaceae</taxon>
        <taxon>Amycolatopsis</taxon>
    </lineage>
</organism>
<gene>
    <name evidence="2" type="ORF">FNH06_01565</name>
</gene>
<dbReference type="InterPro" id="IPR024520">
    <property type="entry name" value="DUF3558"/>
</dbReference>
<sequence length="174" mass="18345">MRARVAVSIAVALLVSGCTNAVPGTAQPDPRRVTVAPRASTDPCSLLTSDEAVQLGLAAPGMPQPEDKTALVPPSCEWNSTDPESEQDNSLQVYYATDLNVREYFSDAPTAQEQLGGVTWDNYPSVLGASLCNLAVTLSDRSFIALTSPNFGDPTHSCDTARKAAPLVAKRIPG</sequence>
<evidence type="ECO:0000256" key="1">
    <source>
        <dbReference type="SAM" id="SignalP"/>
    </source>
</evidence>
<dbReference type="Pfam" id="PF12079">
    <property type="entry name" value="DUF3558"/>
    <property type="match status" value="1"/>
</dbReference>
<accession>A0A558AMP0</accession>
<keyword evidence="1" id="KW-0732">Signal</keyword>
<feature type="signal peptide" evidence="1">
    <location>
        <begin position="1"/>
        <end position="21"/>
    </location>
</feature>
<proteinExistence type="predicted"/>
<comment type="caution">
    <text evidence="2">The sequence shown here is derived from an EMBL/GenBank/DDBJ whole genome shotgun (WGS) entry which is preliminary data.</text>
</comment>
<protein>
    <submittedName>
        <fullName evidence="2">DUF3558 domain-containing protein</fullName>
    </submittedName>
</protein>
<dbReference type="RefSeq" id="WP_144632492.1">
    <property type="nucleotide sequence ID" value="NZ_BNAX01000003.1"/>
</dbReference>
<dbReference type="Proteomes" id="UP000318578">
    <property type="component" value="Unassembled WGS sequence"/>
</dbReference>
<reference evidence="2 3" key="1">
    <citation type="submission" date="2019-07" db="EMBL/GenBank/DDBJ databases">
        <title>New species of Amycolatopsis and Streptomyces.</title>
        <authorList>
            <person name="Duangmal K."/>
            <person name="Teo W.F.A."/>
            <person name="Lipun K."/>
        </authorList>
    </citation>
    <scope>NUCLEOTIDE SEQUENCE [LARGE SCALE GENOMIC DNA]</scope>
    <source>
        <strain evidence="2 3">JCM 30562</strain>
    </source>
</reference>
<keyword evidence="3" id="KW-1185">Reference proteome</keyword>
<name>A0A558AMP0_9PSEU</name>
<evidence type="ECO:0000313" key="2">
    <source>
        <dbReference type="EMBL" id="TVT25529.1"/>
    </source>
</evidence>
<dbReference type="EMBL" id="VJZA01000002">
    <property type="protein sequence ID" value="TVT25529.1"/>
    <property type="molecule type" value="Genomic_DNA"/>
</dbReference>
<dbReference type="PROSITE" id="PS51257">
    <property type="entry name" value="PROKAR_LIPOPROTEIN"/>
    <property type="match status" value="1"/>
</dbReference>
<evidence type="ECO:0000313" key="3">
    <source>
        <dbReference type="Proteomes" id="UP000318578"/>
    </source>
</evidence>
<dbReference type="OrthoDB" id="3624688at2"/>